<name>A0AAV6TK95_9ARAC</name>
<proteinExistence type="predicted"/>
<keyword evidence="2" id="KW-1185">Reference proteome</keyword>
<protein>
    <submittedName>
        <fullName evidence="1">Uncharacterized protein</fullName>
    </submittedName>
</protein>
<dbReference type="Proteomes" id="UP000827092">
    <property type="component" value="Unassembled WGS sequence"/>
</dbReference>
<comment type="caution">
    <text evidence="1">The sequence shown here is derived from an EMBL/GenBank/DDBJ whole genome shotgun (WGS) entry which is preliminary data.</text>
</comment>
<sequence>KVYVFNQPTILRVHPSNVLFIKIVDYDIRPSVNQALSNKPKQYRNYALSHQHQATSSVNPPLKP</sequence>
<gene>
    <name evidence="1" type="ORF">JTE90_009292</name>
</gene>
<accession>A0AAV6TK95</accession>
<evidence type="ECO:0000313" key="2">
    <source>
        <dbReference type="Proteomes" id="UP000827092"/>
    </source>
</evidence>
<dbReference type="AlphaFoldDB" id="A0AAV6TK95"/>
<feature type="non-terminal residue" evidence="1">
    <location>
        <position position="1"/>
    </location>
</feature>
<dbReference type="EMBL" id="JAFNEN010002914">
    <property type="protein sequence ID" value="KAG8172264.1"/>
    <property type="molecule type" value="Genomic_DNA"/>
</dbReference>
<reference evidence="1 2" key="1">
    <citation type="journal article" date="2022" name="Nat. Ecol. Evol.">
        <title>A masculinizing supergene underlies an exaggerated male reproductive morph in a spider.</title>
        <authorList>
            <person name="Hendrickx F."/>
            <person name="De Corte Z."/>
            <person name="Sonet G."/>
            <person name="Van Belleghem S.M."/>
            <person name="Kostlbacher S."/>
            <person name="Vangestel C."/>
        </authorList>
    </citation>
    <scope>NUCLEOTIDE SEQUENCE [LARGE SCALE GENOMIC DNA]</scope>
    <source>
        <strain evidence="1">W744_W776</strain>
    </source>
</reference>
<organism evidence="1 2">
    <name type="scientific">Oedothorax gibbosus</name>
    <dbReference type="NCBI Taxonomy" id="931172"/>
    <lineage>
        <taxon>Eukaryota</taxon>
        <taxon>Metazoa</taxon>
        <taxon>Ecdysozoa</taxon>
        <taxon>Arthropoda</taxon>
        <taxon>Chelicerata</taxon>
        <taxon>Arachnida</taxon>
        <taxon>Araneae</taxon>
        <taxon>Araneomorphae</taxon>
        <taxon>Entelegynae</taxon>
        <taxon>Araneoidea</taxon>
        <taxon>Linyphiidae</taxon>
        <taxon>Erigoninae</taxon>
        <taxon>Oedothorax</taxon>
    </lineage>
</organism>
<evidence type="ECO:0000313" key="1">
    <source>
        <dbReference type="EMBL" id="KAG8172264.1"/>
    </source>
</evidence>